<feature type="transmembrane region" description="Helical" evidence="1">
    <location>
        <begin position="6"/>
        <end position="29"/>
    </location>
</feature>
<keyword evidence="1" id="KW-0472">Membrane</keyword>
<protein>
    <submittedName>
        <fullName evidence="2">Uncharacterized protein</fullName>
    </submittedName>
</protein>
<gene>
    <name evidence="2" type="ORF">NV381_22250</name>
</gene>
<evidence type="ECO:0000256" key="1">
    <source>
        <dbReference type="SAM" id="Phobius"/>
    </source>
</evidence>
<name>A0ABT1YNQ3_9BACL</name>
<comment type="caution">
    <text evidence="2">The sequence shown here is derived from an EMBL/GenBank/DDBJ whole genome shotgun (WGS) entry which is preliminary data.</text>
</comment>
<proteinExistence type="predicted"/>
<evidence type="ECO:0000313" key="3">
    <source>
        <dbReference type="Proteomes" id="UP001300012"/>
    </source>
</evidence>
<dbReference type="RefSeq" id="WP_258215484.1">
    <property type="nucleotide sequence ID" value="NZ_JANQBD010000017.1"/>
</dbReference>
<keyword evidence="3" id="KW-1185">Reference proteome</keyword>
<sequence length="214" mass="25213">MDWSTFVPDIIAGSISGLFTGITVGFVLWRTQSKREERQKEWEVKKEVSLLKDQLEISILNTEDVVNITSAEKSIPLVVIEVMEIVKGFPIHIYEEYVNNNFIINLIQLKKEYLRFNKTSKELDQRMEAFIRLYNAERNSIETNDGYFLSYFIGRINSYSNEQIQPWILPHKTLGKEEPYDRFYKVNINIIDEYKASRETLLNIVKDLKIGYLQ</sequence>
<keyword evidence="1" id="KW-0812">Transmembrane</keyword>
<organism evidence="2 3">
    <name type="scientific">Paenibacillus radicis</name>
    <name type="common">ex Xue et al. 2023</name>
    <dbReference type="NCBI Taxonomy" id="2972489"/>
    <lineage>
        <taxon>Bacteria</taxon>
        <taxon>Bacillati</taxon>
        <taxon>Bacillota</taxon>
        <taxon>Bacilli</taxon>
        <taxon>Bacillales</taxon>
        <taxon>Paenibacillaceae</taxon>
        <taxon>Paenibacillus</taxon>
    </lineage>
</organism>
<evidence type="ECO:0000313" key="2">
    <source>
        <dbReference type="EMBL" id="MCR8633913.1"/>
    </source>
</evidence>
<reference evidence="2 3" key="1">
    <citation type="submission" date="2022-08" db="EMBL/GenBank/DDBJ databases">
        <title>Paenibacillus endoradicis sp. nov., Paenibacillus radicibacter sp. nov and Paenibacillus pararadicis sp. nov., three cold-adapted plant growth-promoting bacteria isolated from root of Larix gmelinii in Great Khingan.</title>
        <authorList>
            <person name="Xue H."/>
        </authorList>
    </citation>
    <scope>NUCLEOTIDE SEQUENCE [LARGE SCALE GENOMIC DNA]</scope>
    <source>
        <strain evidence="2 3">N5-1-1-5</strain>
    </source>
</reference>
<keyword evidence="1" id="KW-1133">Transmembrane helix</keyword>
<dbReference type="Proteomes" id="UP001300012">
    <property type="component" value="Unassembled WGS sequence"/>
</dbReference>
<dbReference type="EMBL" id="JANQBD010000017">
    <property type="protein sequence ID" value="MCR8633913.1"/>
    <property type="molecule type" value="Genomic_DNA"/>
</dbReference>
<accession>A0ABT1YNQ3</accession>